<dbReference type="AlphaFoldDB" id="A0A074WHC6"/>
<accession>A0A074WHC6</accession>
<evidence type="ECO:0000313" key="2">
    <source>
        <dbReference type="Proteomes" id="UP000030672"/>
    </source>
</evidence>
<proteinExistence type="predicted"/>
<protein>
    <submittedName>
        <fullName evidence="1">Uncharacterized protein</fullName>
    </submittedName>
</protein>
<dbReference type="Proteomes" id="UP000030672">
    <property type="component" value="Unassembled WGS sequence"/>
</dbReference>
<sequence>MSKYKTRKKGKGTLCVRGRLGKSRQIICPTAIHLRNPRTCDDGRYTHREQPSGVAYASHIHWLLHLDILREAARKQQQQQVAKVIPPVPVFAACIFRGVFEYRALLKSWFCVNVI</sequence>
<dbReference type="EMBL" id="KL584836">
    <property type="protein sequence ID" value="KEQ61866.1"/>
    <property type="molecule type" value="Genomic_DNA"/>
</dbReference>
<dbReference type="HOGENOM" id="CLU_2108560_0_0_1"/>
<reference evidence="1 2" key="1">
    <citation type="journal article" date="2014" name="BMC Genomics">
        <title>Genome sequencing of four Aureobasidium pullulans varieties: biotechnological potential, stress tolerance, and description of new species.</title>
        <authorList>
            <person name="Gostin Ar C."/>
            <person name="Ohm R.A."/>
            <person name="Kogej T."/>
            <person name="Sonjak S."/>
            <person name="Turk M."/>
            <person name="Zajc J."/>
            <person name="Zalar P."/>
            <person name="Grube M."/>
            <person name="Sun H."/>
            <person name="Han J."/>
            <person name="Sharma A."/>
            <person name="Chiniquy J."/>
            <person name="Ngan C.Y."/>
            <person name="Lipzen A."/>
            <person name="Barry K."/>
            <person name="Grigoriev I.V."/>
            <person name="Gunde-Cimerman N."/>
        </authorList>
    </citation>
    <scope>NUCLEOTIDE SEQUENCE [LARGE SCALE GENOMIC DNA]</scope>
    <source>
        <strain evidence="1 2">CBS 110374</strain>
    </source>
</reference>
<organism evidence="1 2">
    <name type="scientific">Aureobasidium melanogenum (strain CBS 110374)</name>
    <name type="common">Aureobasidium pullulans var. melanogenum</name>
    <dbReference type="NCBI Taxonomy" id="1043003"/>
    <lineage>
        <taxon>Eukaryota</taxon>
        <taxon>Fungi</taxon>
        <taxon>Dikarya</taxon>
        <taxon>Ascomycota</taxon>
        <taxon>Pezizomycotina</taxon>
        <taxon>Dothideomycetes</taxon>
        <taxon>Dothideomycetidae</taxon>
        <taxon>Dothideales</taxon>
        <taxon>Saccotheciaceae</taxon>
        <taxon>Aureobasidium</taxon>
    </lineage>
</organism>
<dbReference type="GeneID" id="63918199"/>
<keyword evidence="2" id="KW-1185">Reference proteome</keyword>
<evidence type="ECO:0000313" key="1">
    <source>
        <dbReference type="EMBL" id="KEQ61866.1"/>
    </source>
</evidence>
<name>A0A074WHC6_AURM1</name>
<gene>
    <name evidence="1" type="ORF">M437DRAFT_66821</name>
</gene>
<dbReference type="RefSeq" id="XP_040878889.1">
    <property type="nucleotide sequence ID" value="XM_041024826.1"/>
</dbReference>